<dbReference type="SUPFAM" id="SSF54593">
    <property type="entry name" value="Glyoxalase/Bleomycin resistance protein/Dihydroxybiphenyl dioxygenase"/>
    <property type="match status" value="1"/>
</dbReference>
<organism evidence="2 3">
    <name type="scientific">Paenibacillus sambharensis</name>
    <dbReference type="NCBI Taxonomy" id="1803190"/>
    <lineage>
        <taxon>Bacteria</taxon>
        <taxon>Bacillati</taxon>
        <taxon>Bacillota</taxon>
        <taxon>Bacilli</taxon>
        <taxon>Bacillales</taxon>
        <taxon>Paenibacillaceae</taxon>
        <taxon>Paenibacillus</taxon>
    </lineage>
</organism>
<dbReference type="AlphaFoldDB" id="A0A2W1LAG6"/>
<dbReference type="GO" id="GO:0051213">
    <property type="term" value="F:dioxygenase activity"/>
    <property type="evidence" value="ECO:0007669"/>
    <property type="project" value="UniProtKB-KW"/>
</dbReference>
<keyword evidence="2" id="KW-0560">Oxidoreductase</keyword>
<keyword evidence="2" id="KW-0223">Dioxygenase</keyword>
<dbReference type="InterPro" id="IPR037523">
    <property type="entry name" value="VOC_core"/>
</dbReference>
<dbReference type="OrthoDB" id="9785698at2"/>
<proteinExistence type="predicted"/>
<dbReference type="PANTHER" id="PTHR36110">
    <property type="entry name" value="RING-CLEAVING DIOXYGENASE MHQE-RELATED"/>
    <property type="match status" value="1"/>
</dbReference>
<evidence type="ECO:0000259" key="1">
    <source>
        <dbReference type="PROSITE" id="PS51819"/>
    </source>
</evidence>
<evidence type="ECO:0000313" key="3">
    <source>
        <dbReference type="Proteomes" id="UP000249522"/>
    </source>
</evidence>
<name>A0A2W1LAG6_9BACL</name>
<dbReference type="Proteomes" id="UP000249522">
    <property type="component" value="Unassembled WGS sequence"/>
</dbReference>
<protein>
    <submittedName>
        <fullName evidence="2">Ring-cleaving dioxygenase</fullName>
    </submittedName>
</protein>
<feature type="domain" description="VOC" evidence="1">
    <location>
        <begin position="161"/>
        <end position="278"/>
    </location>
</feature>
<reference evidence="2 3" key="1">
    <citation type="submission" date="2018-06" db="EMBL/GenBank/DDBJ databases">
        <title>Paenibacillus imtechensis sp. nov.</title>
        <authorList>
            <person name="Pinnaka A.K."/>
            <person name="Singh H."/>
            <person name="Kaur M."/>
        </authorList>
    </citation>
    <scope>NUCLEOTIDE SEQUENCE [LARGE SCALE GENOMIC DNA]</scope>
    <source>
        <strain evidence="2 3">SMB1</strain>
    </source>
</reference>
<comment type="caution">
    <text evidence="2">The sequence shown here is derived from an EMBL/GenBank/DDBJ whole genome shotgun (WGS) entry which is preliminary data.</text>
</comment>
<dbReference type="InterPro" id="IPR052537">
    <property type="entry name" value="Extradiol_RC_dioxygenase"/>
</dbReference>
<dbReference type="Gene3D" id="3.10.180.10">
    <property type="entry name" value="2,3-Dihydroxybiphenyl 1,2-Dioxygenase, domain 1"/>
    <property type="match status" value="2"/>
</dbReference>
<dbReference type="Pfam" id="PF00903">
    <property type="entry name" value="Glyoxalase"/>
    <property type="match status" value="2"/>
</dbReference>
<accession>A0A2W1LAG6</accession>
<gene>
    <name evidence="2" type="ORF">DNH61_10575</name>
</gene>
<keyword evidence="3" id="KW-1185">Reference proteome</keyword>
<dbReference type="EMBL" id="QKRB01000043">
    <property type="protein sequence ID" value="PZD95883.1"/>
    <property type="molecule type" value="Genomic_DNA"/>
</dbReference>
<dbReference type="PROSITE" id="PS51819">
    <property type="entry name" value="VOC"/>
    <property type="match status" value="2"/>
</dbReference>
<dbReference type="PANTHER" id="PTHR36110:SF2">
    <property type="entry name" value="RING-CLEAVING DIOXYGENASE MHQE-RELATED"/>
    <property type="match status" value="1"/>
</dbReference>
<feature type="domain" description="VOC" evidence="1">
    <location>
        <begin position="16"/>
        <end position="140"/>
    </location>
</feature>
<dbReference type="CDD" id="cd08346">
    <property type="entry name" value="PcpA_N_like"/>
    <property type="match status" value="1"/>
</dbReference>
<evidence type="ECO:0000313" key="2">
    <source>
        <dbReference type="EMBL" id="PZD95883.1"/>
    </source>
</evidence>
<dbReference type="InterPro" id="IPR004360">
    <property type="entry name" value="Glyas_Fos-R_dOase_dom"/>
</dbReference>
<sequence length="325" mass="36305">MFNKKERIQVGLKTAGIHHITAFARDPQGNVDFYAGVLGLRLVKRTINFDAPEVYHLYFGNEEGSPGTIITFFPWPESRKGRVGGGQVGITAYAIPKGAMSFWEERLSRLGIETERNERFGEQSLQFSDNEGLRLELVEREGGRASSWSFDGITPDKAIKGFAGAVLYSLKPEETIAALQHVFGFLRIGEDGQYARFQAEGDIGNVIDVPLTPVPAGNGGAGTVHHIAWRAKDYEEHEAWRQTVEQSGYVPTPIVDRQYFNAVYFREGGGILFEIATDPPGFARDEAPEALGEKLMLPEWFEPHREAIEANLQPIEVRKPQEVKR</sequence>
<dbReference type="InterPro" id="IPR029068">
    <property type="entry name" value="Glyas_Bleomycin-R_OHBP_Dase"/>
</dbReference>
<dbReference type="CDD" id="cd08347">
    <property type="entry name" value="PcpA_C_like"/>
    <property type="match status" value="1"/>
</dbReference>